<dbReference type="Proteomes" id="UP000663829">
    <property type="component" value="Unassembled WGS sequence"/>
</dbReference>
<evidence type="ECO:0000313" key="1">
    <source>
        <dbReference type="EMBL" id="CAF1404501.1"/>
    </source>
</evidence>
<accession>A0A815LI21</accession>
<protein>
    <submittedName>
        <fullName evidence="1">Uncharacterized protein</fullName>
    </submittedName>
</protein>
<evidence type="ECO:0000313" key="3">
    <source>
        <dbReference type="Proteomes" id="UP000663829"/>
    </source>
</evidence>
<evidence type="ECO:0000313" key="2">
    <source>
        <dbReference type="EMBL" id="CAF4296598.1"/>
    </source>
</evidence>
<organism evidence="1 3">
    <name type="scientific">Didymodactylos carnosus</name>
    <dbReference type="NCBI Taxonomy" id="1234261"/>
    <lineage>
        <taxon>Eukaryota</taxon>
        <taxon>Metazoa</taxon>
        <taxon>Spiralia</taxon>
        <taxon>Gnathifera</taxon>
        <taxon>Rotifera</taxon>
        <taxon>Eurotatoria</taxon>
        <taxon>Bdelloidea</taxon>
        <taxon>Philodinida</taxon>
        <taxon>Philodinidae</taxon>
        <taxon>Didymodactylos</taxon>
    </lineage>
</organism>
<dbReference type="EMBL" id="CAJNOQ010017673">
    <property type="protein sequence ID" value="CAF1404501.1"/>
    <property type="molecule type" value="Genomic_DNA"/>
</dbReference>
<reference evidence="1" key="1">
    <citation type="submission" date="2021-02" db="EMBL/GenBank/DDBJ databases">
        <authorList>
            <person name="Nowell W R."/>
        </authorList>
    </citation>
    <scope>NUCLEOTIDE SEQUENCE</scope>
</reference>
<sequence length="203" mass="23057">MKKVKTKGSVSYSFVQKALEVNEMIGTVCIDEMTSIIEHTKRNTELLRKTLPQEFIDDIRSVKQIHYKHKDFDVRLKLGGDLMNAVYVFGLPGFSSNYPCVFCTQHKDDLHITKETACDKVVTTGKGKNKVTKTIKISGTSYHDVTKLTRSLEEQKHCLHNGKEESGIALQEDDEELGSFLSSFTPTIVRSENRFKSFKTCNK</sequence>
<name>A0A815LI21_9BILA</name>
<gene>
    <name evidence="1" type="ORF">GPM918_LOCUS33349</name>
    <name evidence="2" type="ORF">SRO942_LOCUS34032</name>
</gene>
<dbReference type="Proteomes" id="UP000681722">
    <property type="component" value="Unassembled WGS sequence"/>
</dbReference>
<proteinExistence type="predicted"/>
<comment type="caution">
    <text evidence="1">The sequence shown here is derived from an EMBL/GenBank/DDBJ whole genome shotgun (WGS) entry which is preliminary data.</text>
</comment>
<keyword evidence="3" id="KW-1185">Reference proteome</keyword>
<dbReference type="AlphaFoldDB" id="A0A815LI21"/>
<dbReference type="OrthoDB" id="10037925at2759"/>
<dbReference type="EMBL" id="CAJOBC010083095">
    <property type="protein sequence ID" value="CAF4296598.1"/>
    <property type="molecule type" value="Genomic_DNA"/>
</dbReference>